<evidence type="ECO:0000313" key="3">
    <source>
        <dbReference type="Proteomes" id="UP000030901"/>
    </source>
</evidence>
<sequence length="177" mass="20907">MPNSTTDLLDKFNRIIQQLTQNVEKYQHITLYSPCFDMSLFGNVPPKANYQFYLKEINQNYQKLCKLIEKNNILPCLETIEYLTQRLINQIEALNRQLANIQTNDEPAKTNQSPQSLYERYNTNLDYLRRLQASKYELELSSNIADKSKIALLNQRIYHCQQAIKQIELEIEQDINN</sequence>
<dbReference type="Proteomes" id="UP000030901">
    <property type="component" value="Chromosome"/>
</dbReference>
<dbReference type="Gene3D" id="1.20.1270.340">
    <property type="match status" value="1"/>
</dbReference>
<feature type="coiled-coil region" evidence="1">
    <location>
        <begin position="77"/>
        <end position="104"/>
    </location>
</feature>
<dbReference type="KEGG" id="fpp:FPB0191_01253"/>
<evidence type="ECO:0000256" key="1">
    <source>
        <dbReference type="SAM" id="Coils"/>
    </source>
</evidence>
<dbReference type="Pfam" id="PF07445">
    <property type="entry name" value="PriC"/>
    <property type="match status" value="1"/>
</dbReference>
<dbReference type="STRING" id="1267021.FPB0191_01253"/>
<dbReference type="InterPro" id="IPR010890">
    <property type="entry name" value="PriC"/>
</dbReference>
<name>A0A0A7S0K7_FRIPE</name>
<dbReference type="AlphaFoldDB" id="A0A0A7S0K7"/>
<proteinExistence type="predicted"/>
<accession>A0A0A7S0K7</accession>
<dbReference type="EMBL" id="CP009056">
    <property type="protein sequence ID" value="AJA45074.1"/>
    <property type="molecule type" value="Genomic_DNA"/>
</dbReference>
<organism evidence="2 3">
    <name type="scientific">Frischella perrara</name>
    <dbReference type="NCBI Taxonomy" id="1267021"/>
    <lineage>
        <taxon>Bacteria</taxon>
        <taxon>Pseudomonadati</taxon>
        <taxon>Pseudomonadota</taxon>
        <taxon>Gammaproteobacteria</taxon>
        <taxon>Orbales</taxon>
        <taxon>Orbaceae</taxon>
        <taxon>Frischella</taxon>
    </lineage>
</organism>
<evidence type="ECO:0000313" key="2">
    <source>
        <dbReference type="EMBL" id="AJA45074.1"/>
    </source>
</evidence>
<keyword evidence="3" id="KW-1185">Reference proteome</keyword>
<keyword evidence="1" id="KW-0175">Coiled coil</keyword>
<reference evidence="2 3" key="1">
    <citation type="journal article" date="2014" name="Appl. Environ. Microbiol.">
        <title>Gut symbionts from distinct hosts exhibit genotoxic activity via divergent colibactin biosynthetic pathways.</title>
        <authorList>
            <person name="Engel P."/>
            <person name="Vizcaino M.I."/>
            <person name="Crawford J.M."/>
        </authorList>
    </citation>
    <scope>NUCLEOTIDE SEQUENCE [LARGE SCALE GENOMIC DNA]</scope>
    <source>
        <strain evidence="2 3">PEB0191</strain>
    </source>
</reference>
<gene>
    <name evidence="2" type="ORF">FPB0191_01253</name>
</gene>
<dbReference type="InterPro" id="IPR038338">
    <property type="entry name" value="PriC_sf"/>
</dbReference>
<dbReference type="OrthoDB" id="6402824at2"/>
<dbReference type="RefSeq" id="WP_039104755.1">
    <property type="nucleotide sequence ID" value="NZ_CP009056.1"/>
</dbReference>
<protein>
    <submittedName>
        <fullName evidence="2">Restart primosome assembly protein PriC</fullName>
    </submittedName>
</protein>
<dbReference type="HOGENOM" id="CLU_1515780_0_0_6"/>